<name>A0AA36AT03_OCTVU</name>
<dbReference type="Proteomes" id="UP001162480">
    <property type="component" value="Chromosome 4"/>
</dbReference>
<dbReference type="AlphaFoldDB" id="A0AA36AT03"/>
<organism evidence="1 2">
    <name type="scientific">Octopus vulgaris</name>
    <name type="common">Common octopus</name>
    <dbReference type="NCBI Taxonomy" id="6645"/>
    <lineage>
        <taxon>Eukaryota</taxon>
        <taxon>Metazoa</taxon>
        <taxon>Spiralia</taxon>
        <taxon>Lophotrochozoa</taxon>
        <taxon>Mollusca</taxon>
        <taxon>Cephalopoda</taxon>
        <taxon>Coleoidea</taxon>
        <taxon>Octopodiformes</taxon>
        <taxon>Octopoda</taxon>
        <taxon>Incirrata</taxon>
        <taxon>Octopodidae</taxon>
        <taxon>Octopus</taxon>
    </lineage>
</organism>
<protein>
    <submittedName>
        <fullName evidence="1">Uncharacterized protein</fullName>
    </submittedName>
</protein>
<accession>A0AA36AT03</accession>
<sequence length="115" mass="13401">MHMRTYSVMEYYVVEEKRANSRNAPYKHIEIATIRRSENVLDVAVNDTLQIIRKWSGNHVIMGRKCDLSASEKCVITSQLVKGKSTLDISKIKRRYHQTVKTIDTAPTKIRKRHD</sequence>
<evidence type="ECO:0000313" key="2">
    <source>
        <dbReference type="Proteomes" id="UP001162480"/>
    </source>
</evidence>
<evidence type="ECO:0000313" key="1">
    <source>
        <dbReference type="EMBL" id="CAI9721771.1"/>
    </source>
</evidence>
<gene>
    <name evidence="1" type="ORF">OCTVUL_1B023416</name>
</gene>
<proteinExistence type="predicted"/>
<dbReference type="EMBL" id="OX597817">
    <property type="protein sequence ID" value="CAI9721771.1"/>
    <property type="molecule type" value="Genomic_DNA"/>
</dbReference>
<keyword evidence="2" id="KW-1185">Reference proteome</keyword>
<reference evidence="1" key="1">
    <citation type="submission" date="2023-08" db="EMBL/GenBank/DDBJ databases">
        <authorList>
            <person name="Alioto T."/>
            <person name="Alioto T."/>
            <person name="Gomez Garrido J."/>
        </authorList>
    </citation>
    <scope>NUCLEOTIDE SEQUENCE</scope>
</reference>